<dbReference type="Proteomes" id="UP001213000">
    <property type="component" value="Unassembled WGS sequence"/>
</dbReference>
<sequence>MEVECEYHKLGIGIIMVELFGVQGPSLPPSNAVYEYALPGDPEHPEDYYKAKCGHSTFLFRIPLSPSSPASINFANGPARLVTDKDESRKAEEGENGQFWMPGHLIGGLLVTEESACVELQVKNHSSQKIQYGTNARTSPTICTPLYTRHINLEASFANIRYDFDCTF</sequence>
<comment type="caution">
    <text evidence="1">The sequence shown here is derived from an EMBL/GenBank/DDBJ whole genome shotgun (WGS) entry which is preliminary data.</text>
</comment>
<dbReference type="AlphaFoldDB" id="A0AAD5VJG8"/>
<accession>A0AAD5VJG8</accession>
<name>A0AAD5VJG8_9AGAR</name>
<gene>
    <name evidence="1" type="ORF">NP233_g10909</name>
</gene>
<evidence type="ECO:0000313" key="2">
    <source>
        <dbReference type="Proteomes" id="UP001213000"/>
    </source>
</evidence>
<reference evidence="1" key="1">
    <citation type="submission" date="2022-07" db="EMBL/GenBank/DDBJ databases">
        <title>Genome Sequence of Leucocoprinus birnbaumii.</title>
        <authorList>
            <person name="Buettner E."/>
        </authorList>
    </citation>
    <scope>NUCLEOTIDE SEQUENCE</scope>
    <source>
        <strain evidence="1">VT141</strain>
    </source>
</reference>
<proteinExistence type="predicted"/>
<evidence type="ECO:0000313" key="1">
    <source>
        <dbReference type="EMBL" id="KAJ3560328.1"/>
    </source>
</evidence>
<dbReference type="EMBL" id="JANIEX010001192">
    <property type="protein sequence ID" value="KAJ3560328.1"/>
    <property type="molecule type" value="Genomic_DNA"/>
</dbReference>
<organism evidence="1 2">
    <name type="scientific">Leucocoprinus birnbaumii</name>
    <dbReference type="NCBI Taxonomy" id="56174"/>
    <lineage>
        <taxon>Eukaryota</taxon>
        <taxon>Fungi</taxon>
        <taxon>Dikarya</taxon>
        <taxon>Basidiomycota</taxon>
        <taxon>Agaricomycotina</taxon>
        <taxon>Agaricomycetes</taxon>
        <taxon>Agaricomycetidae</taxon>
        <taxon>Agaricales</taxon>
        <taxon>Agaricineae</taxon>
        <taxon>Agaricaceae</taxon>
        <taxon>Leucocoprinus</taxon>
    </lineage>
</organism>
<keyword evidence="2" id="KW-1185">Reference proteome</keyword>
<protein>
    <submittedName>
        <fullName evidence="1">Uncharacterized protein</fullName>
    </submittedName>
</protein>